<keyword evidence="2 3" id="KW-0727">SH2 domain</keyword>
<dbReference type="InterPro" id="IPR036860">
    <property type="entry name" value="SH2_dom_sf"/>
</dbReference>
<evidence type="ECO:0000256" key="2">
    <source>
        <dbReference type="ARBA" id="ARBA00022999"/>
    </source>
</evidence>
<dbReference type="PRINTS" id="PR00452">
    <property type="entry name" value="SH3DOMAIN"/>
</dbReference>
<evidence type="ECO:0000259" key="6">
    <source>
        <dbReference type="PROSITE" id="PS50001"/>
    </source>
</evidence>
<dbReference type="InterPro" id="IPR035646">
    <property type="entry name" value="GRAP2_C_SH3"/>
</dbReference>
<evidence type="ECO:0000313" key="8">
    <source>
        <dbReference type="EMBL" id="EOA94186.1"/>
    </source>
</evidence>
<dbReference type="CDD" id="cd09941">
    <property type="entry name" value="SH2_Grb2_like"/>
    <property type="match status" value="1"/>
</dbReference>
<dbReference type="Pfam" id="PF00018">
    <property type="entry name" value="SH3_1"/>
    <property type="match status" value="2"/>
</dbReference>
<dbReference type="EMBL" id="KB744942">
    <property type="protein sequence ID" value="EOA94186.1"/>
    <property type="molecule type" value="Genomic_DNA"/>
</dbReference>
<dbReference type="InterPro" id="IPR001452">
    <property type="entry name" value="SH3_domain"/>
</dbReference>
<evidence type="ECO:0000259" key="7">
    <source>
        <dbReference type="PROSITE" id="PS50002"/>
    </source>
</evidence>
<dbReference type="PANTHER" id="PTHR46037">
    <property type="entry name" value="PROTEIN ENHANCER OF SEVENLESS 2B"/>
    <property type="match status" value="1"/>
</dbReference>
<dbReference type="InterPro" id="IPR043539">
    <property type="entry name" value="Grb2-like"/>
</dbReference>
<gene>
    <name evidence="8" type="ORF">Anapl_15607</name>
</gene>
<dbReference type="PRINTS" id="PR00401">
    <property type="entry name" value="SH2DOMAIN"/>
</dbReference>
<name>R0JB28_ANAPL</name>
<feature type="domain" description="SH2" evidence="6">
    <location>
        <begin position="58"/>
        <end position="149"/>
    </location>
</feature>
<accession>R0JB28</accession>
<evidence type="ECO:0000313" key="9">
    <source>
        <dbReference type="Proteomes" id="UP000296049"/>
    </source>
</evidence>
<dbReference type="Gene3D" id="3.30.505.10">
    <property type="entry name" value="SH2 domain"/>
    <property type="match status" value="1"/>
</dbReference>
<protein>
    <submittedName>
        <fullName evidence="8">GRB2-related adaptor protein 2</fullName>
    </submittedName>
</protein>
<sequence>MEAIAKFDFTASGEDELSFQAGDLLKVLSSQEEWYKAELRGQEGYVPKNFIDFHVPPWFDERISRHEAENILMNKGVGSFIVRASQNSHGDFSISVRHEDDVQHFKVMRDSKGNYYLWTEKFYSLNKLVDYYKTTSISRQKQIFLRDEREEKERRGGSLERMGWEALHLGGASGEAHSSISRRYVDHPVPVLHQQQVLSGKRPHEAWAHETLALIAWWQGNTHFIKICHPESVLGGRDRYGGSLDRKEGLHGLRNHGQGSAAAMQRRHTDPLHQQTPRTLWVRALYDFDAVEHDELGFRSGDIVEVLDSSNPSWWKGRLRGELGLFPSNYVTPVLL</sequence>
<feature type="domain" description="SH3" evidence="7">
    <location>
        <begin position="1"/>
        <end position="56"/>
    </location>
</feature>
<dbReference type="SUPFAM" id="SSF55550">
    <property type="entry name" value="SH2 domain"/>
    <property type="match status" value="1"/>
</dbReference>
<dbReference type="SUPFAM" id="SSF50044">
    <property type="entry name" value="SH3-domain"/>
    <property type="match status" value="2"/>
</dbReference>
<feature type="non-terminal residue" evidence="8">
    <location>
        <position position="336"/>
    </location>
</feature>
<organism evidence="8 9">
    <name type="scientific">Anas platyrhynchos</name>
    <name type="common">Mallard</name>
    <name type="synonym">Anas boschas</name>
    <dbReference type="NCBI Taxonomy" id="8839"/>
    <lineage>
        <taxon>Eukaryota</taxon>
        <taxon>Metazoa</taxon>
        <taxon>Chordata</taxon>
        <taxon>Craniata</taxon>
        <taxon>Vertebrata</taxon>
        <taxon>Euteleostomi</taxon>
        <taxon>Archelosauria</taxon>
        <taxon>Archosauria</taxon>
        <taxon>Dinosauria</taxon>
        <taxon>Saurischia</taxon>
        <taxon>Theropoda</taxon>
        <taxon>Coelurosauria</taxon>
        <taxon>Aves</taxon>
        <taxon>Neognathae</taxon>
        <taxon>Galloanserae</taxon>
        <taxon>Anseriformes</taxon>
        <taxon>Anatidae</taxon>
        <taxon>Anatinae</taxon>
        <taxon>Anas</taxon>
    </lineage>
</organism>
<dbReference type="SMART" id="SM00252">
    <property type="entry name" value="SH2"/>
    <property type="match status" value="1"/>
</dbReference>
<keyword evidence="9" id="KW-1185">Reference proteome</keyword>
<evidence type="ECO:0000256" key="1">
    <source>
        <dbReference type="ARBA" id="ARBA00022443"/>
    </source>
</evidence>
<dbReference type="Proteomes" id="UP000296049">
    <property type="component" value="Unassembled WGS sequence"/>
</dbReference>
<keyword evidence="1 4" id="KW-0728">SH3 domain</keyword>
<dbReference type="AlphaFoldDB" id="R0JB28"/>
<feature type="domain" description="SH3" evidence="7">
    <location>
        <begin position="277"/>
        <end position="336"/>
    </location>
</feature>
<evidence type="ECO:0000256" key="3">
    <source>
        <dbReference type="PROSITE-ProRule" id="PRU00191"/>
    </source>
</evidence>
<dbReference type="Gene3D" id="2.30.30.40">
    <property type="entry name" value="SH3 Domains"/>
    <property type="match status" value="2"/>
</dbReference>
<dbReference type="FunFam" id="2.30.30.40:FF:000072">
    <property type="entry name" value="Unconventional Myosin IB"/>
    <property type="match status" value="1"/>
</dbReference>
<evidence type="ECO:0000256" key="4">
    <source>
        <dbReference type="PROSITE-ProRule" id="PRU00192"/>
    </source>
</evidence>
<dbReference type="InterPro" id="IPR000980">
    <property type="entry name" value="SH2"/>
</dbReference>
<dbReference type="Pfam" id="PF00017">
    <property type="entry name" value="SH2"/>
    <property type="match status" value="1"/>
</dbReference>
<dbReference type="InterPro" id="IPR036028">
    <property type="entry name" value="SH3-like_dom_sf"/>
</dbReference>
<proteinExistence type="predicted"/>
<dbReference type="PROSITE" id="PS50001">
    <property type="entry name" value="SH2"/>
    <property type="match status" value="1"/>
</dbReference>
<dbReference type="PROSITE" id="PS50002">
    <property type="entry name" value="SH3"/>
    <property type="match status" value="2"/>
</dbReference>
<evidence type="ECO:0000256" key="5">
    <source>
        <dbReference type="SAM" id="MobiDB-lite"/>
    </source>
</evidence>
<feature type="region of interest" description="Disordered" evidence="5">
    <location>
        <begin position="248"/>
        <end position="273"/>
    </location>
</feature>
<reference evidence="9" key="1">
    <citation type="journal article" date="2013" name="Nat. Genet.">
        <title>The duck genome and transcriptome provide insight into an avian influenza virus reservoir species.</title>
        <authorList>
            <person name="Huang Y."/>
            <person name="Li Y."/>
            <person name="Burt D.W."/>
            <person name="Chen H."/>
            <person name="Zhang Y."/>
            <person name="Qian W."/>
            <person name="Kim H."/>
            <person name="Gan S."/>
            <person name="Zhao Y."/>
            <person name="Li J."/>
            <person name="Yi K."/>
            <person name="Feng H."/>
            <person name="Zhu P."/>
            <person name="Li B."/>
            <person name="Liu Q."/>
            <person name="Fairley S."/>
            <person name="Magor K.E."/>
            <person name="Du Z."/>
            <person name="Hu X."/>
            <person name="Goodman L."/>
            <person name="Tafer H."/>
            <person name="Vignal A."/>
            <person name="Lee T."/>
            <person name="Kim K.W."/>
            <person name="Sheng Z."/>
            <person name="An Y."/>
            <person name="Searle S."/>
            <person name="Herrero J."/>
            <person name="Groenen M.A."/>
            <person name="Crooijmans R.P."/>
            <person name="Faraut T."/>
            <person name="Cai Q."/>
            <person name="Webster R.G."/>
            <person name="Aldridge J.R."/>
            <person name="Warren W.C."/>
            <person name="Bartschat S."/>
            <person name="Kehr S."/>
            <person name="Marz M."/>
            <person name="Stadler P.F."/>
            <person name="Smith J."/>
            <person name="Kraus R.H."/>
            <person name="Zhao Y."/>
            <person name="Ren L."/>
            <person name="Fei J."/>
            <person name="Morisson M."/>
            <person name="Kaiser P."/>
            <person name="Griffin D.K."/>
            <person name="Rao M."/>
            <person name="Pitel F."/>
            <person name="Wang J."/>
            <person name="Li N."/>
        </authorList>
    </citation>
    <scope>NUCLEOTIDE SEQUENCE [LARGE SCALE GENOMIC DNA]</scope>
</reference>
<dbReference type="CDD" id="cd11950">
    <property type="entry name" value="SH3_GRAP2_C"/>
    <property type="match status" value="1"/>
</dbReference>
<dbReference type="SMART" id="SM00326">
    <property type="entry name" value="SH3"/>
    <property type="match status" value="2"/>
</dbReference>